<gene>
    <name evidence="1" type="ORF">AGLY_002838</name>
</gene>
<evidence type="ECO:0000313" key="2">
    <source>
        <dbReference type="Proteomes" id="UP000475862"/>
    </source>
</evidence>
<keyword evidence="2" id="KW-1185">Reference proteome</keyword>
<protein>
    <submittedName>
        <fullName evidence="1">Uncharacterized protein</fullName>
    </submittedName>
</protein>
<comment type="caution">
    <text evidence="1">The sequence shown here is derived from an EMBL/GenBank/DDBJ whole genome shotgun (WGS) entry which is preliminary data.</text>
</comment>
<dbReference type="Proteomes" id="UP000475862">
    <property type="component" value="Unassembled WGS sequence"/>
</dbReference>
<proteinExistence type="predicted"/>
<evidence type="ECO:0000313" key="1">
    <source>
        <dbReference type="EMBL" id="KAE9542927.1"/>
    </source>
</evidence>
<organism evidence="1 2">
    <name type="scientific">Aphis glycines</name>
    <name type="common">Soybean aphid</name>
    <dbReference type="NCBI Taxonomy" id="307491"/>
    <lineage>
        <taxon>Eukaryota</taxon>
        <taxon>Metazoa</taxon>
        <taxon>Ecdysozoa</taxon>
        <taxon>Arthropoda</taxon>
        <taxon>Hexapoda</taxon>
        <taxon>Insecta</taxon>
        <taxon>Pterygota</taxon>
        <taxon>Neoptera</taxon>
        <taxon>Paraneoptera</taxon>
        <taxon>Hemiptera</taxon>
        <taxon>Sternorrhyncha</taxon>
        <taxon>Aphidomorpha</taxon>
        <taxon>Aphidoidea</taxon>
        <taxon>Aphididae</taxon>
        <taxon>Aphidini</taxon>
        <taxon>Aphis</taxon>
        <taxon>Aphis</taxon>
    </lineage>
</organism>
<accession>A0A6G0U1T4</accession>
<name>A0A6G0U1T4_APHGL</name>
<dbReference type="EMBL" id="VYZN01000009">
    <property type="protein sequence ID" value="KAE9542927.1"/>
    <property type="molecule type" value="Genomic_DNA"/>
</dbReference>
<dbReference type="AlphaFoldDB" id="A0A6G0U1T4"/>
<reference evidence="1 2" key="1">
    <citation type="submission" date="2019-08" db="EMBL/GenBank/DDBJ databases">
        <title>The genome of the soybean aphid Biotype 1, its phylome, world population structure and adaptation to the North American continent.</title>
        <authorList>
            <person name="Giordano R."/>
            <person name="Donthu R.K."/>
            <person name="Hernandez A.G."/>
            <person name="Wright C.L."/>
            <person name="Zimin A.V."/>
        </authorList>
    </citation>
    <scope>NUCLEOTIDE SEQUENCE [LARGE SCALE GENOMIC DNA]</scope>
    <source>
        <tissue evidence="1">Whole aphids</tissue>
    </source>
</reference>
<sequence length="199" mass="22871">MACVYNDYAYLYSYPEDFLRVSTAIAVEKLEKFLCPNPRDKKHRDVCCIPGCGIILHRGLDQRISSLCPTCRPTTLSNAHRSFSHTRAHAHIHTHFSCATITVVYIDLDQGITTIIMYNDLRNIVLLLDPSLPTEFHDDITKIIFTVCTPTDYVLRSFRYTLLKQFLGCEVQRVDIFKFVSVVKEETSELLHIIEIAIE</sequence>